<dbReference type="Proteomes" id="UP000230750">
    <property type="component" value="Unassembled WGS sequence"/>
</dbReference>
<organism evidence="2 3">
    <name type="scientific">Stichopus japonicus</name>
    <name type="common">Sea cucumber</name>
    <dbReference type="NCBI Taxonomy" id="307972"/>
    <lineage>
        <taxon>Eukaryota</taxon>
        <taxon>Metazoa</taxon>
        <taxon>Echinodermata</taxon>
        <taxon>Eleutherozoa</taxon>
        <taxon>Echinozoa</taxon>
        <taxon>Holothuroidea</taxon>
        <taxon>Aspidochirotacea</taxon>
        <taxon>Aspidochirotida</taxon>
        <taxon>Stichopodidae</taxon>
        <taxon>Apostichopus</taxon>
    </lineage>
</organism>
<feature type="compositionally biased region" description="Acidic residues" evidence="1">
    <location>
        <begin position="455"/>
        <end position="467"/>
    </location>
</feature>
<name>A0A2G8LKA2_STIJA</name>
<dbReference type="FunFam" id="3.80.10.10:FF:000948">
    <property type="entry name" value="Centrosomal protein 78"/>
    <property type="match status" value="1"/>
</dbReference>
<proteinExistence type="predicted"/>
<feature type="region of interest" description="Disordered" evidence="1">
    <location>
        <begin position="328"/>
        <end position="405"/>
    </location>
</feature>
<dbReference type="InterPro" id="IPR026212">
    <property type="entry name" value="Cep78"/>
</dbReference>
<dbReference type="GO" id="GO:0036064">
    <property type="term" value="C:ciliary basal body"/>
    <property type="evidence" value="ECO:0007669"/>
    <property type="project" value="TreeGrafter"/>
</dbReference>
<evidence type="ECO:0000313" key="3">
    <source>
        <dbReference type="Proteomes" id="UP000230750"/>
    </source>
</evidence>
<dbReference type="Gene3D" id="3.80.10.10">
    <property type="entry name" value="Ribonuclease Inhibitor"/>
    <property type="match status" value="2"/>
</dbReference>
<feature type="compositionally biased region" description="Basic residues" evidence="1">
    <location>
        <begin position="343"/>
        <end position="354"/>
    </location>
</feature>
<dbReference type="GO" id="GO:0044782">
    <property type="term" value="P:cilium organization"/>
    <property type="evidence" value="ECO:0007669"/>
    <property type="project" value="TreeGrafter"/>
</dbReference>
<feature type="compositionally biased region" description="Low complexity" evidence="1">
    <location>
        <begin position="443"/>
        <end position="453"/>
    </location>
</feature>
<dbReference type="PANTHER" id="PTHR24110:SF3">
    <property type="entry name" value="CENTROSOMAL PROTEIN OF 78 KDA"/>
    <property type="match status" value="1"/>
</dbReference>
<dbReference type="EMBL" id="MRZV01000050">
    <property type="protein sequence ID" value="PIK60686.1"/>
    <property type="molecule type" value="Genomic_DNA"/>
</dbReference>
<gene>
    <name evidence="2" type="ORF">BSL78_02378</name>
</gene>
<comment type="caution">
    <text evidence="2">The sequence shown here is derived from an EMBL/GenBank/DDBJ whole genome shotgun (WGS) entry which is preliminary data.</text>
</comment>
<evidence type="ECO:0000256" key="1">
    <source>
        <dbReference type="SAM" id="MobiDB-lite"/>
    </source>
</evidence>
<keyword evidence="3" id="KW-1185">Reference proteome</keyword>
<dbReference type="AlphaFoldDB" id="A0A2G8LKA2"/>
<dbReference type="Pfam" id="PF13516">
    <property type="entry name" value="LRR_6"/>
    <property type="match status" value="2"/>
</dbReference>
<protein>
    <submittedName>
        <fullName evidence="2">Putative centrosomal protein</fullName>
    </submittedName>
</protein>
<accession>A0A2G8LKA2</accession>
<dbReference type="SUPFAM" id="SSF52047">
    <property type="entry name" value="RNI-like"/>
    <property type="match status" value="1"/>
</dbReference>
<sequence length="467" mass="52183">MIESLQARQVGSKDFGTIYAHLCSLQDTCPLTSVKTHLRDGAIDLNVDRIRLPDWIPILNSLRINKNLRKVSLKSYYQKPVKVDGGKLATGQHLRSIHKPPPLLSKDVTSKMCTALKECLQVTESLESLSLQGIPLRRYDMQTIAKGLSKTRALHHLSMEYCRISHASVEVLCQAIQSSPCIKSINLTGCGVTKKGAEAISKLIKHQSTSRHSEAWKDSLRYRRPNLDQMPGLRRITLNNNPLINDSGALYIADALKDDLWLKALDMQHCGISNIGAVAILEALRGNTTVVVLDIRRNPLIDHSLLKEVIEQVLINGEGREEEYPWLTATSMDPPQKAPSGMVKKKRKGKKKERKSSPVPRPVQSKTSVTVYKERQPVTRPGPGFIPWRSAARAEERKRHTSRYHATTLQQEKQVEGYNWFHCSHPSHSTSRRTSPKSNKLLSSSVVEESSGSDGDGDDDDDDTTQG</sequence>
<dbReference type="GO" id="GO:0005813">
    <property type="term" value="C:centrosome"/>
    <property type="evidence" value="ECO:0007669"/>
    <property type="project" value="TreeGrafter"/>
</dbReference>
<dbReference type="PANTHER" id="PTHR24110">
    <property type="entry name" value="CENTROSOMAL PROTEIN OF 78 KDA"/>
    <property type="match status" value="1"/>
</dbReference>
<dbReference type="SMART" id="SM00368">
    <property type="entry name" value="LRR_RI"/>
    <property type="match status" value="6"/>
</dbReference>
<reference evidence="2 3" key="1">
    <citation type="journal article" date="2017" name="PLoS Biol.">
        <title>The sea cucumber genome provides insights into morphological evolution and visceral regeneration.</title>
        <authorList>
            <person name="Zhang X."/>
            <person name="Sun L."/>
            <person name="Yuan J."/>
            <person name="Sun Y."/>
            <person name="Gao Y."/>
            <person name="Zhang L."/>
            <person name="Li S."/>
            <person name="Dai H."/>
            <person name="Hamel J.F."/>
            <person name="Liu C."/>
            <person name="Yu Y."/>
            <person name="Liu S."/>
            <person name="Lin W."/>
            <person name="Guo K."/>
            <person name="Jin S."/>
            <person name="Xu P."/>
            <person name="Storey K.B."/>
            <person name="Huan P."/>
            <person name="Zhang T."/>
            <person name="Zhou Y."/>
            <person name="Zhang J."/>
            <person name="Lin C."/>
            <person name="Li X."/>
            <person name="Xing L."/>
            <person name="Huo D."/>
            <person name="Sun M."/>
            <person name="Wang L."/>
            <person name="Mercier A."/>
            <person name="Li F."/>
            <person name="Yang H."/>
            <person name="Xiang J."/>
        </authorList>
    </citation>
    <scope>NUCLEOTIDE SEQUENCE [LARGE SCALE GENOMIC DNA]</scope>
    <source>
        <strain evidence="2">Shaxun</strain>
        <tissue evidence="2">Muscle</tissue>
    </source>
</reference>
<evidence type="ECO:0000313" key="2">
    <source>
        <dbReference type="EMBL" id="PIK60686.1"/>
    </source>
</evidence>
<dbReference type="InterPro" id="IPR001611">
    <property type="entry name" value="Leu-rich_rpt"/>
</dbReference>
<dbReference type="STRING" id="307972.A0A2G8LKA2"/>
<feature type="region of interest" description="Disordered" evidence="1">
    <location>
        <begin position="422"/>
        <end position="467"/>
    </location>
</feature>
<dbReference type="PRINTS" id="PR02062">
    <property type="entry name" value="CENTROSOME78"/>
</dbReference>
<dbReference type="OrthoDB" id="78308at2759"/>
<dbReference type="InterPro" id="IPR032675">
    <property type="entry name" value="LRR_dom_sf"/>
</dbReference>